<feature type="transmembrane region" description="Helical" evidence="15">
    <location>
        <begin position="389"/>
        <end position="406"/>
    </location>
</feature>
<dbReference type="InterPro" id="IPR038377">
    <property type="entry name" value="Na/Glc_symporter_sf"/>
</dbReference>
<accession>A0A5B0WQ18</accession>
<dbReference type="GO" id="GO:0098660">
    <property type="term" value="P:inorganic ion transmembrane transport"/>
    <property type="evidence" value="ECO:0007669"/>
    <property type="project" value="UniProtKB-ARBA"/>
</dbReference>
<evidence type="ECO:0000256" key="8">
    <source>
        <dbReference type="ARBA" id="ARBA00023053"/>
    </source>
</evidence>
<dbReference type="PROSITE" id="PS50283">
    <property type="entry name" value="NA_SOLUT_SYMP_3"/>
    <property type="match status" value="1"/>
</dbReference>
<evidence type="ECO:0000256" key="15">
    <source>
        <dbReference type="SAM" id="Phobius"/>
    </source>
</evidence>
<evidence type="ECO:0000256" key="12">
    <source>
        <dbReference type="ARBA" id="ARBA00023201"/>
    </source>
</evidence>
<evidence type="ECO:0000256" key="5">
    <source>
        <dbReference type="ARBA" id="ARBA00022692"/>
    </source>
</evidence>
<dbReference type="GO" id="GO:0015075">
    <property type="term" value="F:monoatomic ion transmembrane transporter activity"/>
    <property type="evidence" value="ECO:0007669"/>
    <property type="project" value="UniProtKB-ARBA"/>
</dbReference>
<evidence type="ECO:0000256" key="6">
    <source>
        <dbReference type="ARBA" id="ARBA00022847"/>
    </source>
</evidence>
<evidence type="ECO:0000256" key="1">
    <source>
        <dbReference type="ARBA" id="ARBA00004651"/>
    </source>
</evidence>
<reference evidence="16 17" key="1">
    <citation type="submission" date="2019-09" db="EMBL/GenBank/DDBJ databases">
        <authorList>
            <person name="Chen X.-Y."/>
        </authorList>
    </citation>
    <scope>NUCLEOTIDE SEQUENCE [LARGE SCALE GENOMIC DNA]</scope>
    <source>
        <strain evidence="16 17">NY5</strain>
    </source>
</reference>
<keyword evidence="8" id="KW-0915">Sodium</keyword>
<dbReference type="CDD" id="cd11494">
    <property type="entry name" value="SLC5sbd_NIS-like_u2"/>
    <property type="match status" value="1"/>
</dbReference>
<keyword evidence="7 15" id="KW-1133">Transmembrane helix</keyword>
<dbReference type="RefSeq" id="WP_149612649.1">
    <property type="nucleotide sequence ID" value="NZ_VTUX01000009.1"/>
</dbReference>
<evidence type="ECO:0000256" key="7">
    <source>
        <dbReference type="ARBA" id="ARBA00022989"/>
    </source>
</evidence>
<evidence type="ECO:0000256" key="9">
    <source>
        <dbReference type="ARBA" id="ARBA00023065"/>
    </source>
</evidence>
<dbReference type="PANTHER" id="PTHR42985">
    <property type="entry name" value="SODIUM-COUPLED MONOCARBOXYLATE TRANSPORTER"/>
    <property type="match status" value="1"/>
</dbReference>
<keyword evidence="9" id="KW-0406">Ion transport</keyword>
<evidence type="ECO:0000256" key="13">
    <source>
        <dbReference type="ARBA" id="ARBA00036099"/>
    </source>
</evidence>
<evidence type="ECO:0000256" key="2">
    <source>
        <dbReference type="ARBA" id="ARBA00006434"/>
    </source>
</evidence>
<dbReference type="Proteomes" id="UP000323708">
    <property type="component" value="Unassembled WGS sequence"/>
</dbReference>
<dbReference type="Gene3D" id="1.20.1730.10">
    <property type="entry name" value="Sodium/glucose cotransporter"/>
    <property type="match status" value="1"/>
</dbReference>
<feature type="transmembrane region" description="Helical" evidence="15">
    <location>
        <begin position="123"/>
        <end position="145"/>
    </location>
</feature>
<evidence type="ECO:0000256" key="4">
    <source>
        <dbReference type="ARBA" id="ARBA00022475"/>
    </source>
</evidence>
<keyword evidence="6" id="KW-0769">Symport</keyword>
<evidence type="ECO:0000256" key="3">
    <source>
        <dbReference type="ARBA" id="ARBA00022448"/>
    </source>
</evidence>
<evidence type="ECO:0000256" key="10">
    <source>
        <dbReference type="ARBA" id="ARBA00023136"/>
    </source>
</evidence>
<dbReference type="InterPro" id="IPR051163">
    <property type="entry name" value="Sodium:Solute_Symporter_SSF"/>
</dbReference>
<feature type="transmembrane region" description="Helical" evidence="15">
    <location>
        <begin position="516"/>
        <end position="534"/>
    </location>
</feature>
<evidence type="ECO:0000313" key="16">
    <source>
        <dbReference type="EMBL" id="KAA1188886.1"/>
    </source>
</evidence>
<feature type="transmembrane region" description="Helical" evidence="15">
    <location>
        <begin position="443"/>
        <end position="463"/>
    </location>
</feature>
<dbReference type="InterPro" id="IPR001734">
    <property type="entry name" value="Na/solute_symporter"/>
</dbReference>
<keyword evidence="4" id="KW-1003">Cell membrane</keyword>
<comment type="subcellular location">
    <subcellularLocation>
        <location evidence="1">Cell membrane</location>
        <topology evidence="1">Multi-pass membrane protein</topology>
    </subcellularLocation>
</comment>
<comment type="catalytic activity">
    <reaction evidence="13">
        <text>iodide(out) + 2 Na(+)(out) = iodide(in) + 2 Na(+)(in)</text>
        <dbReference type="Rhea" id="RHEA:71207"/>
        <dbReference type="ChEBI" id="CHEBI:16382"/>
        <dbReference type="ChEBI" id="CHEBI:29101"/>
    </reaction>
</comment>
<dbReference type="NCBIfam" id="TIGR00813">
    <property type="entry name" value="sss"/>
    <property type="match status" value="1"/>
</dbReference>
<gene>
    <name evidence="16" type="ORF">F0M18_16925</name>
</gene>
<dbReference type="PANTHER" id="PTHR42985:SF40">
    <property type="entry name" value="LD47995P-RELATED"/>
    <property type="match status" value="1"/>
</dbReference>
<keyword evidence="12" id="KW-0739">Sodium transport</keyword>
<sequence length="537" mass="58556">MNALITPLDWTIIGTYLAALILLSAWLSRSQHSRGDYYVAGRETGPWPIAISIMATQCSTNSILGAPAFVAFAAGGGLIWLQYELAVPLAMVLVMVFLLPLFRSLSLISVYDYLERRFDLPTRLWLSGLFQVLRAFATAVTVYSIALVVELISGLSFFWSVVLLGLMTVIYDVMGGIRAVIYSDVIQMVILVAVLLLLFGLLLDAIGGPRQLLAGLPEERRTAIDFAHHGLGDGRDFAFWPMLFGGLFLYVSYYGCDQSQVQRELCARSVDDGNRALFLNGLLRFPLVLLYCLIGAGLAVYASAEPGFLASLPANGDTPNYNLAVPQFMLQQLPAGVVGIAMVALFAAAMSSLDSVINSLSATTMEDFVRRFHAGDSWSDARELWCSRGLTVAWGVVTLGMAFHVGDIADTVLVAINKIGSLINGPVLGVFALGILTRRSNGTGARAGLLAGFALNLLCWQFLPQLSWLWWNVFGLAATVLVGYGVSRAGALPAQDLSELVWSRARYASFGFTRNWWPRYLVLLGWFAALLMLLTQF</sequence>
<feature type="transmembrane region" description="Helical" evidence="15">
    <location>
        <begin position="89"/>
        <end position="111"/>
    </location>
</feature>
<feature type="transmembrane region" description="Helical" evidence="15">
    <location>
        <begin position="185"/>
        <end position="203"/>
    </location>
</feature>
<dbReference type="InterPro" id="IPR018212">
    <property type="entry name" value="Na/solute_symporter_CS"/>
</dbReference>
<evidence type="ECO:0000256" key="11">
    <source>
        <dbReference type="ARBA" id="ARBA00023180"/>
    </source>
</evidence>
<dbReference type="GO" id="GO:0015293">
    <property type="term" value="F:symporter activity"/>
    <property type="evidence" value="ECO:0007669"/>
    <property type="project" value="UniProtKB-KW"/>
</dbReference>
<keyword evidence="5 15" id="KW-0812">Transmembrane</keyword>
<proteinExistence type="inferred from homology"/>
<comment type="caution">
    <text evidence="16">The sequence shown here is derived from an EMBL/GenBank/DDBJ whole genome shotgun (WGS) entry which is preliminary data.</text>
</comment>
<dbReference type="PROSITE" id="PS00457">
    <property type="entry name" value="NA_SOLUT_SYMP_2"/>
    <property type="match status" value="1"/>
</dbReference>
<keyword evidence="3" id="KW-0813">Transport</keyword>
<feature type="transmembrane region" description="Helical" evidence="15">
    <location>
        <begin position="63"/>
        <end position="83"/>
    </location>
</feature>
<organism evidence="16 17">
    <name type="scientific">Pseudohalioglobus sediminis</name>
    <dbReference type="NCBI Taxonomy" id="2606449"/>
    <lineage>
        <taxon>Bacteria</taxon>
        <taxon>Pseudomonadati</taxon>
        <taxon>Pseudomonadota</taxon>
        <taxon>Gammaproteobacteria</taxon>
        <taxon>Cellvibrionales</taxon>
        <taxon>Halieaceae</taxon>
        <taxon>Pseudohalioglobus</taxon>
    </lineage>
</organism>
<feature type="transmembrane region" description="Helical" evidence="15">
    <location>
        <begin position="151"/>
        <end position="173"/>
    </location>
</feature>
<dbReference type="GO" id="GO:0005886">
    <property type="term" value="C:plasma membrane"/>
    <property type="evidence" value="ECO:0007669"/>
    <property type="project" value="UniProtKB-SubCell"/>
</dbReference>
<keyword evidence="10 15" id="KW-0472">Membrane</keyword>
<feature type="transmembrane region" description="Helical" evidence="15">
    <location>
        <begin position="412"/>
        <end position="436"/>
    </location>
</feature>
<dbReference type="Pfam" id="PF00474">
    <property type="entry name" value="SSF"/>
    <property type="match status" value="1"/>
</dbReference>
<dbReference type="AlphaFoldDB" id="A0A5B0WQ18"/>
<evidence type="ECO:0000313" key="17">
    <source>
        <dbReference type="Proteomes" id="UP000323708"/>
    </source>
</evidence>
<feature type="transmembrane region" description="Helical" evidence="15">
    <location>
        <begin position="12"/>
        <end position="28"/>
    </location>
</feature>
<name>A0A5B0WQ18_9GAMM</name>
<dbReference type="GO" id="GO:0006814">
    <property type="term" value="P:sodium ion transport"/>
    <property type="evidence" value="ECO:0007669"/>
    <property type="project" value="UniProtKB-KW"/>
</dbReference>
<feature type="transmembrane region" description="Helical" evidence="15">
    <location>
        <begin position="277"/>
        <end position="302"/>
    </location>
</feature>
<comment type="similarity">
    <text evidence="2 14">Belongs to the sodium:solute symporter (SSF) (TC 2.A.21) family.</text>
</comment>
<feature type="transmembrane region" description="Helical" evidence="15">
    <location>
        <begin position="469"/>
        <end position="487"/>
    </location>
</feature>
<protein>
    <submittedName>
        <fullName evidence="16">Sodium/solute symporter</fullName>
    </submittedName>
</protein>
<feature type="transmembrane region" description="Helical" evidence="15">
    <location>
        <begin position="333"/>
        <end position="353"/>
    </location>
</feature>
<keyword evidence="11" id="KW-0325">Glycoprotein</keyword>
<feature type="transmembrane region" description="Helical" evidence="15">
    <location>
        <begin position="237"/>
        <end position="256"/>
    </location>
</feature>
<keyword evidence="17" id="KW-1185">Reference proteome</keyword>
<dbReference type="EMBL" id="VTUX01000009">
    <property type="protein sequence ID" value="KAA1188886.1"/>
    <property type="molecule type" value="Genomic_DNA"/>
</dbReference>
<evidence type="ECO:0000256" key="14">
    <source>
        <dbReference type="RuleBase" id="RU362091"/>
    </source>
</evidence>